<dbReference type="EMBL" id="JASPKZ010008354">
    <property type="protein sequence ID" value="KAJ9580235.1"/>
    <property type="molecule type" value="Genomic_DNA"/>
</dbReference>
<keyword evidence="3" id="KW-1185">Reference proteome</keyword>
<dbReference type="AlphaFoldDB" id="A0AAD7ZGI8"/>
<organism evidence="2 3">
    <name type="scientific">Diploptera punctata</name>
    <name type="common">Pacific beetle cockroach</name>
    <dbReference type="NCBI Taxonomy" id="6984"/>
    <lineage>
        <taxon>Eukaryota</taxon>
        <taxon>Metazoa</taxon>
        <taxon>Ecdysozoa</taxon>
        <taxon>Arthropoda</taxon>
        <taxon>Hexapoda</taxon>
        <taxon>Insecta</taxon>
        <taxon>Pterygota</taxon>
        <taxon>Neoptera</taxon>
        <taxon>Polyneoptera</taxon>
        <taxon>Dictyoptera</taxon>
        <taxon>Blattodea</taxon>
        <taxon>Blaberoidea</taxon>
        <taxon>Blaberidae</taxon>
        <taxon>Diplopterinae</taxon>
        <taxon>Diploptera</taxon>
    </lineage>
</organism>
<sequence>REMDMFLNSLINVRDESGFNQLMESYLHKKHENTNITHVSGDHSNKEHKNMFRRKL</sequence>
<feature type="region of interest" description="Disordered" evidence="1">
    <location>
        <begin position="37"/>
        <end position="56"/>
    </location>
</feature>
<feature type="non-terminal residue" evidence="2">
    <location>
        <position position="1"/>
    </location>
</feature>
<dbReference type="Proteomes" id="UP001233999">
    <property type="component" value="Unassembled WGS sequence"/>
</dbReference>
<proteinExistence type="predicted"/>
<reference evidence="2" key="2">
    <citation type="submission" date="2023-05" db="EMBL/GenBank/DDBJ databases">
        <authorList>
            <person name="Fouks B."/>
        </authorList>
    </citation>
    <scope>NUCLEOTIDE SEQUENCE</scope>
    <source>
        <strain evidence="2">Stay&amp;Tobe</strain>
        <tissue evidence="2">Testes</tissue>
    </source>
</reference>
<name>A0AAD7ZGI8_DIPPU</name>
<accession>A0AAD7ZGI8</accession>
<comment type="caution">
    <text evidence="2">The sequence shown here is derived from an EMBL/GenBank/DDBJ whole genome shotgun (WGS) entry which is preliminary data.</text>
</comment>
<feature type="non-terminal residue" evidence="2">
    <location>
        <position position="56"/>
    </location>
</feature>
<protein>
    <submittedName>
        <fullName evidence="2">Uncharacterized protein</fullName>
    </submittedName>
</protein>
<evidence type="ECO:0000256" key="1">
    <source>
        <dbReference type="SAM" id="MobiDB-lite"/>
    </source>
</evidence>
<evidence type="ECO:0000313" key="3">
    <source>
        <dbReference type="Proteomes" id="UP001233999"/>
    </source>
</evidence>
<feature type="compositionally biased region" description="Basic and acidic residues" evidence="1">
    <location>
        <begin position="40"/>
        <end position="50"/>
    </location>
</feature>
<reference evidence="2" key="1">
    <citation type="journal article" date="2023" name="IScience">
        <title>Live-bearing cockroach genome reveals convergent evolutionary mechanisms linked to viviparity in insects and beyond.</title>
        <authorList>
            <person name="Fouks B."/>
            <person name="Harrison M.C."/>
            <person name="Mikhailova A.A."/>
            <person name="Marchal E."/>
            <person name="English S."/>
            <person name="Carruthers M."/>
            <person name="Jennings E.C."/>
            <person name="Chiamaka E.L."/>
            <person name="Frigard R.A."/>
            <person name="Pippel M."/>
            <person name="Attardo G.M."/>
            <person name="Benoit J.B."/>
            <person name="Bornberg-Bauer E."/>
            <person name="Tobe S.S."/>
        </authorList>
    </citation>
    <scope>NUCLEOTIDE SEQUENCE</scope>
    <source>
        <strain evidence="2">Stay&amp;Tobe</strain>
    </source>
</reference>
<gene>
    <name evidence="2" type="ORF">L9F63_004108</name>
</gene>
<evidence type="ECO:0000313" key="2">
    <source>
        <dbReference type="EMBL" id="KAJ9580235.1"/>
    </source>
</evidence>